<comment type="similarity">
    <text evidence="1">Belongs to the NifU family.</text>
</comment>
<dbReference type="GO" id="GO:0005506">
    <property type="term" value="F:iron ion binding"/>
    <property type="evidence" value="ECO:0007669"/>
    <property type="project" value="InterPro"/>
</dbReference>
<reference evidence="3 4" key="1">
    <citation type="submission" date="2016-10" db="EMBL/GenBank/DDBJ databases">
        <authorList>
            <person name="de Groot N.N."/>
        </authorList>
    </citation>
    <scope>NUCLEOTIDE SEQUENCE [LARGE SCALE GENOMIC DNA]</scope>
    <source>
        <strain evidence="3 4">AR40</strain>
    </source>
</reference>
<evidence type="ECO:0000259" key="2">
    <source>
        <dbReference type="Pfam" id="PF01592"/>
    </source>
</evidence>
<protein>
    <submittedName>
        <fullName evidence="3">Nitrogen fixation protein NifU</fullName>
    </submittedName>
</protein>
<accession>A0A1H9WKY9</accession>
<dbReference type="PANTHER" id="PTHR10093">
    <property type="entry name" value="IRON-SULFUR CLUSTER ASSEMBLY ENZYME NIFU HOMOLOG"/>
    <property type="match status" value="1"/>
</dbReference>
<dbReference type="CDD" id="cd06664">
    <property type="entry name" value="IscU_like"/>
    <property type="match status" value="1"/>
</dbReference>
<dbReference type="GO" id="GO:0051536">
    <property type="term" value="F:iron-sulfur cluster binding"/>
    <property type="evidence" value="ECO:0007669"/>
    <property type="project" value="InterPro"/>
</dbReference>
<dbReference type="RefSeq" id="WP_022758613.1">
    <property type="nucleotide sequence ID" value="NZ_FOGJ01000031.1"/>
</dbReference>
<feature type="domain" description="NIF system FeS cluster assembly NifU N-terminal" evidence="2">
    <location>
        <begin position="7"/>
        <end position="126"/>
    </location>
</feature>
<dbReference type="AlphaFoldDB" id="A0A1H9WKY9"/>
<organism evidence="3 4">
    <name type="scientific">Butyrivibrio fibrisolvens</name>
    <dbReference type="NCBI Taxonomy" id="831"/>
    <lineage>
        <taxon>Bacteria</taxon>
        <taxon>Bacillati</taxon>
        <taxon>Bacillota</taxon>
        <taxon>Clostridia</taxon>
        <taxon>Lachnospirales</taxon>
        <taxon>Lachnospiraceae</taxon>
        <taxon>Butyrivibrio</taxon>
    </lineage>
</organism>
<proteinExistence type="inferred from homology"/>
<dbReference type="eggNOG" id="COG0822">
    <property type="taxonomic scope" value="Bacteria"/>
</dbReference>
<gene>
    <name evidence="3" type="ORF">SAMN04487884_13129</name>
</gene>
<dbReference type="Pfam" id="PF01592">
    <property type="entry name" value="NifU_N"/>
    <property type="match status" value="1"/>
</dbReference>
<evidence type="ECO:0000256" key="1">
    <source>
        <dbReference type="ARBA" id="ARBA00006420"/>
    </source>
</evidence>
<dbReference type="OrthoDB" id="9804157at2"/>
<dbReference type="Gene3D" id="3.90.1010.10">
    <property type="match status" value="1"/>
</dbReference>
<dbReference type="SUPFAM" id="SSF82649">
    <property type="entry name" value="SufE/NifU"/>
    <property type="match status" value="1"/>
</dbReference>
<dbReference type="FunFam" id="3.90.1010.10:FF:000002">
    <property type="entry name" value="Iron-sulfur cluster assembly scaffold protein NifU"/>
    <property type="match status" value="1"/>
</dbReference>
<evidence type="ECO:0000313" key="3">
    <source>
        <dbReference type="EMBL" id="SES34558.1"/>
    </source>
</evidence>
<dbReference type="EMBL" id="FOGJ01000031">
    <property type="protein sequence ID" value="SES34558.1"/>
    <property type="molecule type" value="Genomic_DNA"/>
</dbReference>
<name>A0A1H9WKY9_BUTFI</name>
<dbReference type="InterPro" id="IPR002871">
    <property type="entry name" value="NIF_FeS_clus_asmbl_NifU_N"/>
</dbReference>
<dbReference type="GO" id="GO:0016226">
    <property type="term" value="P:iron-sulfur cluster assembly"/>
    <property type="evidence" value="ECO:0007669"/>
    <property type="project" value="InterPro"/>
</dbReference>
<evidence type="ECO:0000313" key="4">
    <source>
        <dbReference type="Proteomes" id="UP000182584"/>
    </source>
</evidence>
<sequence length="148" mass="16339">MEIKQLYREIVNEHNLNPVHKGVMEAPTLKLRGVNPSCGDDITLQLKISDDGIIEDAMFDGSGCAISQASVDMMADQIIGTNKDEALKLASTFMGMIRGDITDEKEIEQLDEAAALQDVSHMPARVKCAVLGWKTMQEILDHPEKNEI</sequence>
<dbReference type="Proteomes" id="UP000182584">
    <property type="component" value="Unassembled WGS sequence"/>
</dbReference>
<dbReference type="NCBIfam" id="TIGR01994">
    <property type="entry name" value="SUF_scaf_2"/>
    <property type="match status" value="1"/>
</dbReference>